<evidence type="ECO:0000313" key="2">
    <source>
        <dbReference type="EMBL" id="MCF2652296.1"/>
    </source>
</evidence>
<evidence type="ECO:0000256" key="1">
    <source>
        <dbReference type="SAM" id="MobiDB-lite"/>
    </source>
</evidence>
<organism evidence="2 3">
    <name type="scientific">Anaeromassilibacillus senegalensis</name>
    <dbReference type="NCBI Taxonomy" id="1673717"/>
    <lineage>
        <taxon>Bacteria</taxon>
        <taxon>Bacillati</taxon>
        <taxon>Bacillota</taxon>
        <taxon>Clostridia</taxon>
        <taxon>Eubacteriales</taxon>
        <taxon>Acutalibacteraceae</taxon>
        <taxon>Anaeromassilibacillus</taxon>
    </lineage>
</organism>
<feature type="region of interest" description="Disordered" evidence="1">
    <location>
        <begin position="41"/>
        <end position="67"/>
    </location>
</feature>
<sequence length="67" mass="7642">MKGYLSIRETSYKWGISERRVNQYAVQGRIPGAERFGHSWAIPDDAVKPTDPRKQTPAIPDTNRKAK</sequence>
<dbReference type="Proteomes" id="UP001299220">
    <property type="component" value="Unassembled WGS sequence"/>
</dbReference>
<name>A0ABS9CMB1_9FIRM</name>
<dbReference type="RefSeq" id="WP_235323356.1">
    <property type="nucleotide sequence ID" value="NZ_JAFBIT010000002.1"/>
</dbReference>
<keyword evidence="2" id="KW-0238">DNA-binding</keyword>
<protein>
    <submittedName>
        <fullName evidence="2">DNA-binding protein</fullName>
    </submittedName>
</protein>
<evidence type="ECO:0000313" key="3">
    <source>
        <dbReference type="Proteomes" id="UP001299220"/>
    </source>
</evidence>
<reference evidence="2 3" key="1">
    <citation type="submission" date="2020-12" db="EMBL/GenBank/DDBJ databases">
        <title>Whole genome sequences of gut porcine anaerobes.</title>
        <authorList>
            <person name="Kubasova T."/>
            <person name="Jahodarova E."/>
            <person name="Rychlik I."/>
        </authorList>
    </citation>
    <scope>NUCLEOTIDE SEQUENCE [LARGE SCALE GENOMIC DNA]</scope>
    <source>
        <strain evidence="2 3">An867</strain>
    </source>
</reference>
<dbReference type="GO" id="GO:0003677">
    <property type="term" value="F:DNA binding"/>
    <property type="evidence" value="ECO:0007669"/>
    <property type="project" value="UniProtKB-KW"/>
</dbReference>
<dbReference type="EMBL" id="JAFBIT010000002">
    <property type="protein sequence ID" value="MCF2652296.1"/>
    <property type="molecule type" value="Genomic_DNA"/>
</dbReference>
<comment type="caution">
    <text evidence="2">The sequence shown here is derived from an EMBL/GenBank/DDBJ whole genome shotgun (WGS) entry which is preliminary data.</text>
</comment>
<proteinExistence type="predicted"/>
<accession>A0ABS9CMB1</accession>
<feature type="compositionally biased region" description="Basic and acidic residues" evidence="1">
    <location>
        <begin position="45"/>
        <end position="54"/>
    </location>
</feature>
<keyword evidence="3" id="KW-1185">Reference proteome</keyword>
<gene>
    <name evidence="2" type="ORF">JQM67_06755</name>
</gene>